<feature type="region of interest" description="Disordered" evidence="1">
    <location>
        <begin position="274"/>
        <end position="515"/>
    </location>
</feature>
<dbReference type="InterPro" id="IPR043448">
    <property type="entry name" value="PKHO1/2"/>
</dbReference>
<evidence type="ECO:0000313" key="3">
    <source>
        <dbReference type="EMBL" id="KAK7912950.1"/>
    </source>
</evidence>
<dbReference type="Proteomes" id="UP001460270">
    <property type="component" value="Unassembled WGS sequence"/>
</dbReference>
<feature type="compositionally biased region" description="Basic residues" evidence="1">
    <location>
        <begin position="41"/>
        <end position="51"/>
    </location>
</feature>
<evidence type="ECO:0000256" key="1">
    <source>
        <dbReference type="SAM" id="MobiDB-lite"/>
    </source>
</evidence>
<feature type="compositionally biased region" description="Basic and acidic residues" evidence="1">
    <location>
        <begin position="419"/>
        <end position="432"/>
    </location>
</feature>
<organism evidence="3 4">
    <name type="scientific">Mugilogobius chulae</name>
    <name type="common">yellowstripe goby</name>
    <dbReference type="NCBI Taxonomy" id="88201"/>
    <lineage>
        <taxon>Eukaryota</taxon>
        <taxon>Metazoa</taxon>
        <taxon>Chordata</taxon>
        <taxon>Craniata</taxon>
        <taxon>Vertebrata</taxon>
        <taxon>Euteleostomi</taxon>
        <taxon>Actinopterygii</taxon>
        <taxon>Neopterygii</taxon>
        <taxon>Teleostei</taxon>
        <taxon>Neoteleostei</taxon>
        <taxon>Acanthomorphata</taxon>
        <taxon>Gobiaria</taxon>
        <taxon>Gobiiformes</taxon>
        <taxon>Gobioidei</taxon>
        <taxon>Gobiidae</taxon>
        <taxon>Gobionellinae</taxon>
        <taxon>Mugilogobius</taxon>
    </lineage>
</organism>
<reference evidence="4" key="1">
    <citation type="submission" date="2024-04" db="EMBL/GenBank/DDBJ databases">
        <title>Salinicola lusitanus LLJ914,a marine bacterium isolated from the Okinawa Trough.</title>
        <authorList>
            <person name="Li J."/>
        </authorList>
    </citation>
    <scope>NUCLEOTIDE SEQUENCE [LARGE SCALE GENOMIC DNA]</scope>
</reference>
<dbReference type="SMART" id="SM00233">
    <property type="entry name" value="PH"/>
    <property type="match status" value="1"/>
</dbReference>
<dbReference type="Gene3D" id="2.30.29.30">
    <property type="entry name" value="Pleckstrin-homology domain (PH domain)/Phosphotyrosine-binding domain (PTB)"/>
    <property type="match status" value="1"/>
</dbReference>
<gene>
    <name evidence="3" type="ORF">WMY93_013161</name>
</gene>
<dbReference type="GO" id="GO:0071888">
    <property type="term" value="P:macrophage apoptotic process"/>
    <property type="evidence" value="ECO:0007669"/>
    <property type="project" value="TreeGrafter"/>
</dbReference>
<dbReference type="Pfam" id="PF00169">
    <property type="entry name" value="PH"/>
    <property type="match status" value="1"/>
</dbReference>
<evidence type="ECO:0000259" key="2">
    <source>
        <dbReference type="PROSITE" id="PS50003"/>
    </source>
</evidence>
<feature type="region of interest" description="Disordered" evidence="1">
    <location>
        <begin position="224"/>
        <end position="247"/>
    </location>
</feature>
<dbReference type="PANTHER" id="PTHR15871">
    <property type="entry name" value="PH DOMAIN-CONTAINING PROTEIN"/>
    <property type="match status" value="1"/>
</dbReference>
<comment type="caution">
    <text evidence="3">The sequence shown here is derived from an EMBL/GenBank/DDBJ whole genome shotgun (WGS) entry which is preliminary data.</text>
</comment>
<evidence type="ECO:0000313" key="4">
    <source>
        <dbReference type="Proteomes" id="UP001460270"/>
    </source>
</evidence>
<protein>
    <recommendedName>
        <fullName evidence="2">PH domain-containing protein</fullName>
    </recommendedName>
</protein>
<accession>A0AAW0NYP3</accession>
<dbReference type="AlphaFoldDB" id="A0AAW0NYP3"/>
<sequence length="615" mass="68779">MEGGEGEVRESARRERQKKRKGAVRARRERNEEREREYYRARGKRKRKCKKRETEREGGWREREKATWPPDTSSINYRISNKKANLNAFFTNKDDPAPKTKPGFQGKSGWMKKAHGRVLSSYKERFISVDKTEVLVYENEDLKNCLERVDLENYDRCHEMKSAFKRKHRLVLLRSPKSPNKVHDLKFQAQSAEEKEAWIKALSDAINRAKNKIFDEVKVDEGSNLEHVTRDRPKGNRRSSARSTPTRHANLKEIADVSSDGVLRLDLDLENAVMPNGTSSSSSSSSSAAVDGAEKSKETTSSPSSSDAAQDKPLSIIQEAEDQDSDQTKVLKAPTEEEEEPEKKTVNPPISASKDSELSETKTDKTPETSPNQAPPKSPVHPPTPPSKTKKPNTSAETNQGVEKDNTDEEKDSPTALEKSPKLSPKQEERPKSGAIVELEESKSDVDVVVVSLNDSVNLSPLLGHIQGEDKERKAEEKSVDSGQHSDENCEDSASEDALPIEDSNNGIDELDAKPQVKVRSVSIGNLLLDEDGSCSIESRAAIDVKKLENEVALQMEDTSQLMSRASRAQTVQKENGNPENLLAEAMEKLKKADNVLREVKKLKLAKDANHRKSW</sequence>
<dbReference type="InterPro" id="IPR011993">
    <property type="entry name" value="PH-like_dom_sf"/>
</dbReference>
<dbReference type="PANTHER" id="PTHR15871:SF2">
    <property type="entry name" value="PLECKSTRIN HOMOLOGY DOMAIN-CONTAINING FAMILY O MEMBER 2"/>
    <property type="match status" value="1"/>
</dbReference>
<dbReference type="InterPro" id="IPR001849">
    <property type="entry name" value="PH_domain"/>
</dbReference>
<feature type="compositionally biased region" description="Basic and acidic residues" evidence="1">
    <location>
        <begin position="467"/>
        <end position="488"/>
    </location>
</feature>
<dbReference type="PROSITE" id="PS50003">
    <property type="entry name" value="PH_DOMAIN"/>
    <property type="match status" value="1"/>
</dbReference>
<feature type="domain" description="PH" evidence="2">
    <location>
        <begin position="104"/>
        <end position="207"/>
    </location>
</feature>
<dbReference type="SUPFAM" id="SSF50729">
    <property type="entry name" value="PH domain-like"/>
    <property type="match status" value="1"/>
</dbReference>
<feature type="compositionally biased region" description="Pro residues" evidence="1">
    <location>
        <begin position="373"/>
        <end position="386"/>
    </location>
</feature>
<name>A0AAW0NYP3_9GOBI</name>
<feature type="compositionally biased region" description="Low complexity" evidence="1">
    <location>
        <begin position="447"/>
        <end position="460"/>
    </location>
</feature>
<feature type="compositionally biased region" description="Basic and acidic residues" evidence="1">
    <location>
        <begin position="1"/>
        <end position="14"/>
    </location>
</feature>
<feature type="compositionally biased region" description="Basic and acidic residues" evidence="1">
    <location>
        <begin position="29"/>
        <end position="40"/>
    </location>
</feature>
<feature type="region of interest" description="Disordered" evidence="1">
    <location>
        <begin position="89"/>
        <end position="109"/>
    </location>
</feature>
<dbReference type="EMBL" id="JBBPFD010000009">
    <property type="protein sequence ID" value="KAK7912950.1"/>
    <property type="molecule type" value="Genomic_DNA"/>
</dbReference>
<keyword evidence="4" id="KW-1185">Reference proteome</keyword>
<feature type="compositionally biased region" description="Basic and acidic residues" evidence="1">
    <location>
        <begin position="52"/>
        <end position="66"/>
    </location>
</feature>
<feature type="region of interest" description="Disordered" evidence="1">
    <location>
        <begin position="1"/>
        <end position="76"/>
    </location>
</feature>
<proteinExistence type="predicted"/>
<feature type="compositionally biased region" description="Basic residues" evidence="1">
    <location>
        <begin position="15"/>
        <end position="28"/>
    </location>
</feature>
<feature type="compositionally biased region" description="Basic and acidic residues" evidence="1">
    <location>
        <begin position="354"/>
        <end position="367"/>
    </location>
</feature>